<feature type="region of interest" description="Disordered" evidence="1">
    <location>
        <begin position="207"/>
        <end position="226"/>
    </location>
</feature>
<dbReference type="EMBL" id="KV878211">
    <property type="protein sequence ID" value="OJJ37053.1"/>
    <property type="molecule type" value="Genomic_DNA"/>
</dbReference>
<evidence type="ECO:0000313" key="2">
    <source>
        <dbReference type="EMBL" id="OJJ37053.1"/>
    </source>
</evidence>
<protein>
    <submittedName>
        <fullName evidence="2">Uncharacterized protein</fullName>
    </submittedName>
</protein>
<keyword evidence="3" id="KW-1185">Reference proteome</keyword>
<reference evidence="3" key="1">
    <citation type="journal article" date="2017" name="Genome Biol.">
        <title>Comparative genomics reveals high biological diversity and specific adaptations in the industrially and medically important fungal genus Aspergillus.</title>
        <authorList>
            <person name="de Vries R.P."/>
            <person name="Riley R."/>
            <person name="Wiebenga A."/>
            <person name="Aguilar-Osorio G."/>
            <person name="Amillis S."/>
            <person name="Uchima C.A."/>
            <person name="Anderluh G."/>
            <person name="Asadollahi M."/>
            <person name="Askin M."/>
            <person name="Barry K."/>
            <person name="Battaglia E."/>
            <person name="Bayram O."/>
            <person name="Benocci T."/>
            <person name="Braus-Stromeyer S.A."/>
            <person name="Caldana C."/>
            <person name="Canovas D."/>
            <person name="Cerqueira G.C."/>
            <person name="Chen F."/>
            <person name="Chen W."/>
            <person name="Choi C."/>
            <person name="Clum A."/>
            <person name="Dos Santos R.A."/>
            <person name="Damasio A.R."/>
            <person name="Diallinas G."/>
            <person name="Emri T."/>
            <person name="Fekete E."/>
            <person name="Flipphi M."/>
            <person name="Freyberg S."/>
            <person name="Gallo A."/>
            <person name="Gournas C."/>
            <person name="Habgood R."/>
            <person name="Hainaut M."/>
            <person name="Harispe M.L."/>
            <person name="Henrissat B."/>
            <person name="Hilden K.S."/>
            <person name="Hope R."/>
            <person name="Hossain A."/>
            <person name="Karabika E."/>
            <person name="Karaffa L."/>
            <person name="Karanyi Z."/>
            <person name="Krasevec N."/>
            <person name="Kuo A."/>
            <person name="Kusch H."/>
            <person name="LaButti K."/>
            <person name="Lagendijk E.L."/>
            <person name="Lapidus A."/>
            <person name="Levasseur A."/>
            <person name="Lindquist E."/>
            <person name="Lipzen A."/>
            <person name="Logrieco A.F."/>
            <person name="MacCabe A."/>
            <person name="Maekelae M.R."/>
            <person name="Malavazi I."/>
            <person name="Melin P."/>
            <person name="Meyer V."/>
            <person name="Mielnichuk N."/>
            <person name="Miskei M."/>
            <person name="Molnar A.P."/>
            <person name="Mule G."/>
            <person name="Ngan C.Y."/>
            <person name="Orejas M."/>
            <person name="Orosz E."/>
            <person name="Ouedraogo J.P."/>
            <person name="Overkamp K.M."/>
            <person name="Park H.-S."/>
            <person name="Perrone G."/>
            <person name="Piumi F."/>
            <person name="Punt P.J."/>
            <person name="Ram A.F."/>
            <person name="Ramon A."/>
            <person name="Rauscher S."/>
            <person name="Record E."/>
            <person name="Riano-Pachon D.M."/>
            <person name="Robert V."/>
            <person name="Roehrig J."/>
            <person name="Ruller R."/>
            <person name="Salamov A."/>
            <person name="Salih N.S."/>
            <person name="Samson R.A."/>
            <person name="Sandor E."/>
            <person name="Sanguinetti M."/>
            <person name="Schuetze T."/>
            <person name="Sepcic K."/>
            <person name="Shelest E."/>
            <person name="Sherlock G."/>
            <person name="Sophianopoulou V."/>
            <person name="Squina F.M."/>
            <person name="Sun H."/>
            <person name="Susca A."/>
            <person name="Todd R.B."/>
            <person name="Tsang A."/>
            <person name="Unkles S.E."/>
            <person name="van de Wiele N."/>
            <person name="van Rossen-Uffink D."/>
            <person name="Oliveira J.V."/>
            <person name="Vesth T.C."/>
            <person name="Visser J."/>
            <person name="Yu J.-H."/>
            <person name="Zhou M."/>
            <person name="Andersen M.R."/>
            <person name="Archer D.B."/>
            <person name="Baker S.E."/>
            <person name="Benoit I."/>
            <person name="Brakhage A.A."/>
            <person name="Braus G.H."/>
            <person name="Fischer R."/>
            <person name="Frisvad J.C."/>
            <person name="Goldman G.H."/>
            <person name="Houbraken J."/>
            <person name="Oakley B."/>
            <person name="Pocsi I."/>
            <person name="Scazzocchio C."/>
            <person name="Seiboth B."/>
            <person name="vanKuyk P.A."/>
            <person name="Wortman J."/>
            <person name="Dyer P.S."/>
            <person name="Grigoriev I.V."/>
        </authorList>
    </citation>
    <scope>NUCLEOTIDE SEQUENCE [LARGE SCALE GENOMIC DNA]</scope>
    <source>
        <strain evidence="3">DTO 134E9</strain>
    </source>
</reference>
<name>A0A1L9RQB0_ASPWE</name>
<evidence type="ECO:0000256" key="1">
    <source>
        <dbReference type="SAM" id="MobiDB-lite"/>
    </source>
</evidence>
<dbReference type="GeneID" id="63748708"/>
<organism evidence="2 3">
    <name type="scientific">Aspergillus wentii DTO 134E9</name>
    <dbReference type="NCBI Taxonomy" id="1073089"/>
    <lineage>
        <taxon>Eukaryota</taxon>
        <taxon>Fungi</taxon>
        <taxon>Dikarya</taxon>
        <taxon>Ascomycota</taxon>
        <taxon>Pezizomycotina</taxon>
        <taxon>Eurotiomycetes</taxon>
        <taxon>Eurotiomycetidae</taxon>
        <taxon>Eurotiales</taxon>
        <taxon>Aspergillaceae</taxon>
        <taxon>Aspergillus</taxon>
        <taxon>Aspergillus subgen. Cremei</taxon>
    </lineage>
</organism>
<proteinExistence type="predicted"/>
<accession>A0A1L9RQB0</accession>
<dbReference type="Proteomes" id="UP000184383">
    <property type="component" value="Unassembled WGS sequence"/>
</dbReference>
<dbReference type="AlphaFoldDB" id="A0A1L9RQB0"/>
<dbReference type="VEuPathDB" id="FungiDB:ASPWEDRAFT_26477"/>
<evidence type="ECO:0000313" key="3">
    <source>
        <dbReference type="Proteomes" id="UP000184383"/>
    </source>
</evidence>
<sequence>MHTFFVTIPLTGPAPTKLDALKQLQNSILENQATISPTFDPYFSPDGAVIRVDLPRCAKTETDVLQAAMVKLQQMVNREITGAPASPLYNQSSSEEEIEEDGDGCVSIRLRGREFMKGEYRRIVEHHITELRNRPRQTMEQSIQETRKLHIMIHVVDALFLVQLKVSTGSPFIMQAHSIECSGKVVTILDRHPHTIRCIRRDRVHSVPHTRDTSRRPLLTPTSRRG</sequence>
<dbReference type="RefSeq" id="XP_040690729.1">
    <property type="nucleotide sequence ID" value="XM_040832860.1"/>
</dbReference>
<gene>
    <name evidence="2" type="ORF">ASPWEDRAFT_26477</name>
</gene>